<gene>
    <name evidence="7" type="ORF">NBZ79_19330</name>
</gene>
<evidence type="ECO:0000256" key="3">
    <source>
        <dbReference type="ARBA" id="ARBA00022960"/>
    </source>
</evidence>
<dbReference type="PANTHER" id="PTHR36174:SF1">
    <property type="entry name" value="LIPID II:GLYCINE GLYCYLTRANSFERASE"/>
    <property type="match status" value="1"/>
</dbReference>
<evidence type="ECO:0000256" key="2">
    <source>
        <dbReference type="ARBA" id="ARBA00022679"/>
    </source>
</evidence>
<dbReference type="InterPro" id="IPR016181">
    <property type="entry name" value="Acyl_CoA_acyltransferase"/>
</dbReference>
<dbReference type="SUPFAM" id="SSF55729">
    <property type="entry name" value="Acyl-CoA N-acyltransferases (Nat)"/>
    <property type="match status" value="2"/>
</dbReference>
<accession>A0ABY4W327</accession>
<keyword evidence="2" id="KW-0808">Transferase</keyword>
<keyword evidence="8" id="KW-1185">Reference proteome</keyword>
<proteinExistence type="inferred from homology"/>
<keyword evidence="5" id="KW-0012">Acyltransferase</keyword>
<evidence type="ECO:0000313" key="8">
    <source>
        <dbReference type="Proteomes" id="UP001056291"/>
    </source>
</evidence>
<dbReference type="RefSeq" id="WP_251934301.1">
    <property type="nucleotide sequence ID" value="NZ_CP098747.1"/>
</dbReference>
<evidence type="ECO:0000256" key="1">
    <source>
        <dbReference type="ARBA" id="ARBA00009943"/>
    </source>
</evidence>
<dbReference type="PANTHER" id="PTHR36174">
    <property type="entry name" value="LIPID II:GLYCINE GLYCYLTRANSFERASE"/>
    <property type="match status" value="1"/>
</dbReference>
<organism evidence="7 8">
    <name type="scientific">Sneathiella marina</name>
    <dbReference type="NCBI Taxonomy" id="2950108"/>
    <lineage>
        <taxon>Bacteria</taxon>
        <taxon>Pseudomonadati</taxon>
        <taxon>Pseudomonadota</taxon>
        <taxon>Alphaproteobacteria</taxon>
        <taxon>Sneathiellales</taxon>
        <taxon>Sneathiellaceae</taxon>
        <taxon>Sneathiella</taxon>
    </lineage>
</organism>
<dbReference type="Gene3D" id="3.40.630.30">
    <property type="match status" value="1"/>
</dbReference>
<dbReference type="EMBL" id="CP098747">
    <property type="protein sequence ID" value="USG61314.1"/>
    <property type="molecule type" value="Genomic_DNA"/>
</dbReference>
<evidence type="ECO:0000313" key="7">
    <source>
        <dbReference type="EMBL" id="USG61314.1"/>
    </source>
</evidence>
<keyword evidence="3" id="KW-0133">Cell shape</keyword>
<dbReference type="Proteomes" id="UP001056291">
    <property type="component" value="Chromosome"/>
</dbReference>
<protein>
    <submittedName>
        <fullName evidence="7">Aminoacyltransferase</fullName>
    </submittedName>
</protein>
<evidence type="ECO:0000256" key="4">
    <source>
        <dbReference type="ARBA" id="ARBA00022984"/>
    </source>
</evidence>
<comment type="similarity">
    <text evidence="1">Belongs to the FemABX family.</text>
</comment>
<keyword evidence="4" id="KW-0573">Peptidoglycan synthesis</keyword>
<dbReference type="PROSITE" id="PS51191">
    <property type="entry name" value="FEMABX"/>
    <property type="match status" value="1"/>
</dbReference>
<keyword evidence="6" id="KW-0961">Cell wall biogenesis/degradation</keyword>
<dbReference type="InterPro" id="IPR050644">
    <property type="entry name" value="PG_Glycine_Bridge_Synth"/>
</dbReference>
<dbReference type="Pfam" id="PF02388">
    <property type="entry name" value="FemAB"/>
    <property type="match status" value="1"/>
</dbReference>
<sequence>MNGLKLNFLNENEWKRHIAEFSDHNYRQFWSYGVESAARIGAKSEFVGIFNQEKLIGLTNVRLKKLPIFPLGIAYVNGGPIHVRDSNDAQAEQDFKLCLQALIAEYTRSRNFVLRIKCSVYTEEGNANRSIIFEDLGFRKINQSDQYRTFVVDIEKDTDEIRSSLNGKWRNQLNRAQKNDLTISTGTSGPWFQKFEDLFIQLKQKKGFDVSLGVDFYERVQEGLSGDDQFFIQIASKDDNVLAAHVGSYVGDTAVYLLGASTAEGNQLKASYLLQWNAIVEAKSRGCKWYDLGGIDPDGNKGVFHFKKGFNGDDVTAAGPYEIGNQVIIGLVKLAEKTYNSLKKSK</sequence>
<evidence type="ECO:0000256" key="6">
    <source>
        <dbReference type="ARBA" id="ARBA00023316"/>
    </source>
</evidence>
<reference evidence="7" key="1">
    <citation type="submission" date="2022-06" db="EMBL/GenBank/DDBJ databases">
        <title>Sneathiella actinostolidae sp. nov., isolated from a sea anemonein the Western Pacific Ocean.</title>
        <authorList>
            <person name="Wei M.J."/>
        </authorList>
    </citation>
    <scope>NUCLEOTIDE SEQUENCE</scope>
    <source>
        <strain evidence="7">PHK-P5</strain>
    </source>
</reference>
<dbReference type="InterPro" id="IPR003447">
    <property type="entry name" value="FEMABX"/>
</dbReference>
<name>A0ABY4W327_9PROT</name>
<evidence type="ECO:0000256" key="5">
    <source>
        <dbReference type="ARBA" id="ARBA00023315"/>
    </source>
</evidence>